<keyword evidence="3 7" id="KW-0997">Cell inner membrane</keyword>
<comment type="subunit">
    <text evidence="7">The complex comprises the extracytoplasmic solute receptor protein and the two transmembrane proteins.</text>
</comment>
<sequence>MSFAIVGLFLAMLILGMPFAFAMGLAALLGTVLGGGLDALIQFPIIAYQMLNTSTFMALPLFILMGTLIFHGRIGDELFALASSFLGHIRGGLAISSVVACALFAAISSSSLATAATIGSIAVPAMLKAGYPRKLVFGPVAAGGTLGVLIPPSGVMILYGAVTEVSVGDLFLAGIVPGLILTLLFCGMTAFLFRNDTSLRPPKATWAERGAALKKAGWACFLSLSVLGGLYSGLFTPNEAGAFGVVMALIVTVLIKRTITWQQLPKVMLEGTKFSGFILGAIVASSLFNHLLIEMRVIESLTHFALSADVSQTTVLIIIAALLVFLGMFFEVSPLVLIISPVLFPIITAMGIDPVWFGVFLVVAIESAFLTPPVGMNLFIIQEIGRRYTNTTFREVLMSTSPYLFCLLAMLVLLLVFPGMTRVFL</sequence>
<evidence type="ECO:0000256" key="7">
    <source>
        <dbReference type="RuleBase" id="RU369079"/>
    </source>
</evidence>
<dbReference type="EMBL" id="SGWZ01000005">
    <property type="protein sequence ID" value="RZS66736.1"/>
    <property type="molecule type" value="Genomic_DNA"/>
</dbReference>
<evidence type="ECO:0000313" key="10">
    <source>
        <dbReference type="Proteomes" id="UP000292039"/>
    </source>
</evidence>
<feature type="transmembrane region" description="Helical" evidence="7">
    <location>
        <begin position="94"/>
        <end position="123"/>
    </location>
</feature>
<keyword evidence="4 7" id="KW-0812">Transmembrane</keyword>
<dbReference type="InterPro" id="IPR010656">
    <property type="entry name" value="DctM"/>
</dbReference>
<dbReference type="AlphaFoldDB" id="A0A4Q7MF10"/>
<protein>
    <recommendedName>
        <fullName evidence="7">TRAP transporter large permease protein</fullName>
    </recommendedName>
</protein>
<dbReference type="GO" id="GO:0022857">
    <property type="term" value="F:transmembrane transporter activity"/>
    <property type="evidence" value="ECO:0007669"/>
    <property type="project" value="UniProtKB-UniRule"/>
</dbReference>
<feature type="transmembrane region" description="Helical" evidence="7">
    <location>
        <begin position="271"/>
        <end position="293"/>
    </location>
</feature>
<feature type="transmembrane region" description="Helical" evidence="7">
    <location>
        <begin position="335"/>
        <end position="352"/>
    </location>
</feature>
<dbReference type="NCBIfam" id="TIGR00786">
    <property type="entry name" value="dctM"/>
    <property type="match status" value="1"/>
</dbReference>
<feature type="transmembrane region" description="Helical" evidence="7">
    <location>
        <begin position="56"/>
        <end position="74"/>
    </location>
</feature>
<keyword evidence="5 7" id="KW-1133">Transmembrane helix</keyword>
<evidence type="ECO:0000256" key="4">
    <source>
        <dbReference type="ARBA" id="ARBA00022692"/>
    </source>
</evidence>
<keyword evidence="7" id="KW-0813">Transport</keyword>
<dbReference type="Proteomes" id="UP000292039">
    <property type="component" value="Unassembled WGS sequence"/>
</dbReference>
<feature type="transmembrane region" description="Helical" evidence="7">
    <location>
        <begin position="402"/>
        <end position="420"/>
    </location>
</feature>
<feature type="transmembrane region" description="Helical" evidence="7">
    <location>
        <begin position="313"/>
        <end position="330"/>
    </location>
</feature>
<organism evidence="9 10">
    <name type="scientific">Kerstersia gyiorum</name>
    <dbReference type="NCBI Taxonomy" id="206506"/>
    <lineage>
        <taxon>Bacteria</taxon>
        <taxon>Pseudomonadati</taxon>
        <taxon>Pseudomonadota</taxon>
        <taxon>Betaproteobacteria</taxon>
        <taxon>Burkholderiales</taxon>
        <taxon>Alcaligenaceae</taxon>
        <taxon>Kerstersia</taxon>
    </lineage>
</organism>
<dbReference type="PANTHER" id="PTHR33362:SF5">
    <property type="entry name" value="C4-DICARBOXYLATE TRAP TRANSPORTER LARGE PERMEASE PROTEIN DCTM"/>
    <property type="match status" value="1"/>
</dbReference>
<evidence type="ECO:0000256" key="1">
    <source>
        <dbReference type="ARBA" id="ARBA00004429"/>
    </source>
</evidence>
<dbReference type="GO" id="GO:0005886">
    <property type="term" value="C:plasma membrane"/>
    <property type="evidence" value="ECO:0007669"/>
    <property type="project" value="UniProtKB-SubCell"/>
</dbReference>
<name>A0A4Q7MF10_9BURK</name>
<evidence type="ECO:0000256" key="6">
    <source>
        <dbReference type="ARBA" id="ARBA00023136"/>
    </source>
</evidence>
<comment type="function">
    <text evidence="7">Part of the tripartite ATP-independent periplasmic (TRAP) transport system.</text>
</comment>
<dbReference type="Pfam" id="PF06808">
    <property type="entry name" value="DctM"/>
    <property type="match status" value="1"/>
</dbReference>
<accession>A0A4Q7MF10</accession>
<dbReference type="PIRSF" id="PIRSF006066">
    <property type="entry name" value="HI0050"/>
    <property type="match status" value="1"/>
</dbReference>
<dbReference type="GeneID" id="99725190"/>
<evidence type="ECO:0000259" key="8">
    <source>
        <dbReference type="Pfam" id="PF06808"/>
    </source>
</evidence>
<comment type="subcellular location">
    <subcellularLocation>
        <location evidence="1 7">Cell inner membrane</location>
        <topology evidence="1 7">Multi-pass membrane protein</topology>
    </subcellularLocation>
</comment>
<comment type="similarity">
    <text evidence="7">Belongs to the TRAP transporter large permease family.</text>
</comment>
<feature type="transmembrane region" description="Helical" evidence="7">
    <location>
        <begin position="240"/>
        <end position="259"/>
    </location>
</feature>
<dbReference type="PANTHER" id="PTHR33362">
    <property type="entry name" value="SIALIC ACID TRAP TRANSPORTER PERMEASE PROTEIN SIAT-RELATED"/>
    <property type="match status" value="1"/>
</dbReference>
<gene>
    <name evidence="9" type="ORF">EV679_2893</name>
</gene>
<feature type="transmembrane region" description="Helical" evidence="7">
    <location>
        <begin position="135"/>
        <end position="159"/>
    </location>
</feature>
<evidence type="ECO:0000256" key="3">
    <source>
        <dbReference type="ARBA" id="ARBA00022519"/>
    </source>
</evidence>
<evidence type="ECO:0000256" key="2">
    <source>
        <dbReference type="ARBA" id="ARBA00022475"/>
    </source>
</evidence>
<dbReference type="RefSeq" id="WP_130487581.1">
    <property type="nucleotide sequence ID" value="NZ_CBCSEB010000009.1"/>
</dbReference>
<reference evidence="9 10" key="1">
    <citation type="submission" date="2019-02" db="EMBL/GenBank/DDBJ databases">
        <title>Genomic Encyclopedia of Type Strains, Phase IV (KMG-IV): sequencing the most valuable type-strain genomes for metagenomic binning, comparative biology and taxonomic classification.</title>
        <authorList>
            <person name="Goeker M."/>
        </authorList>
    </citation>
    <scope>NUCLEOTIDE SEQUENCE [LARGE SCALE GENOMIC DNA]</scope>
    <source>
        <strain evidence="9 10">DSM 16618</strain>
    </source>
</reference>
<evidence type="ECO:0000256" key="5">
    <source>
        <dbReference type="ARBA" id="ARBA00022989"/>
    </source>
</evidence>
<feature type="transmembrane region" description="Helical" evidence="7">
    <location>
        <begin position="358"/>
        <end position="381"/>
    </location>
</feature>
<comment type="caution">
    <text evidence="9">The sequence shown here is derived from an EMBL/GenBank/DDBJ whole genome shotgun (WGS) entry which is preliminary data.</text>
</comment>
<evidence type="ECO:0000313" key="9">
    <source>
        <dbReference type="EMBL" id="RZS66736.1"/>
    </source>
</evidence>
<keyword evidence="6 7" id="KW-0472">Membrane</keyword>
<keyword evidence="2" id="KW-1003">Cell membrane</keyword>
<dbReference type="InterPro" id="IPR004681">
    <property type="entry name" value="TRAP_DctM"/>
</dbReference>
<feature type="transmembrane region" description="Helical" evidence="7">
    <location>
        <begin position="171"/>
        <end position="193"/>
    </location>
</feature>
<proteinExistence type="inferred from homology"/>
<feature type="domain" description="TRAP C4-dicarboxylate transport system permease DctM subunit" evidence="8">
    <location>
        <begin position="6"/>
        <end position="420"/>
    </location>
</feature>
<feature type="transmembrane region" description="Helical" evidence="7">
    <location>
        <begin position="216"/>
        <end position="234"/>
    </location>
</feature>